<dbReference type="EMBL" id="JAHRIP010013226">
    <property type="protein sequence ID" value="MEQ2285377.1"/>
    <property type="molecule type" value="Genomic_DNA"/>
</dbReference>
<evidence type="ECO:0000313" key="2">
    <source>
        <dbReference type="EMBL" id="MEQ2285377.1"/>
    </source>
</evidence>
<reference evidence="2 3" key="1">
    <citation type="submission" date="2021-06" db="EMBL/GenBank/DDBJ databases">
        <authorList>
            <person name="Palmer J.M."/>
        </authorList>
    </citation>
    <scope>NUCLEOTIDE SEQUENCE [LARGE SCALE GENOMIC DNA]</scope>
    <source>
        <strain evidence="2 3">AS_MEX2019</strain>
        <tissue evidence="2">Muscle</tissue>
    </source>
</reference>
<feature type="signal peptide" evidence="1">
    <location>
        <begin position="1"/>
        <end position="18"/>
    </location>
</feature>
<organism evidence="2 3">
    <name type="scientific">Ameca splendens</name>
    <dbReference type="NCBI Taxonomy" id="208324"/>
    <lineage>
        <taxon>Eukaryota</taxon>
        <taxon>Metazoa</taxon>
        <taxon>Chordata</taxon>
        <taxon>Craniata</taxon>
        <taxon>Vertebrata</taxon>
        <taxon>Euteleostomi</taxon>
        <taxon>Actinopterygii</taxon>
        <taxon>Neopterygii</taxon>
        <taxon>Teleostei</taxon>
        <taxon>Neoteleostei</taxon>
        <taxon>Acanthomorphata</taxon>
        <taxon>Ovalentaria</taxon>
        <taxon>Atherinomorphae</taxon>
        <taxon>Cyprinodontiformes</taxon>
        <taxon>Goodeidae</taxon>
        <taxon>Ameca</taxon>
    </lineage>
</organism>
<dbReference type="Proteomes" id="UP001469553">
    <property type="component" value="Unassembled WGS sequence"/>
</dbReference>
<comment type="caution">
    <text evidence="2">The sequence shown here is derived from an EMBL/GenBank/DDBJ whole genome shotgun (WGS) entry which is preliminary data.</text>
</comment>
<keyword evidence="1" id="KW-0732">Signal</keyword>
<accession>A0ABV0XVF5</accession>
<gene>
    <name evidence="2" type="ORF">AMECASPLE_031132</name>
</gene>
<keyword evidence="3" id="KW-1185">Reference proteome</keyword>
<evidence type="ECO:0000313" key="3">
    <source>
        <dbReference type="Proteomes" id="UP001469553"/>
    </source>
</evidence>
<feature type="chain" id="PRO_5047457796" description="Secreted protein" evidence="1">
    <location>
        <begin position="19"/>
        <end position="109"/>
    </location>
</feature>
<name>A0ABV0XVF5_9TELE</name>
<protein>
    <recommendedName>
        <fullName evidence="4">Secreted protein</fullName>
    </recommendedName>
</protein>
<evidence type="ECO:0000256" key="1">
    <source>
        <dbReference type="SAM" id="SignalP"/>
    </source>
</evidence>
<proteinExistence type="predicted"/>
<evidence type="ECO:0008006" key="4">
    <source>
        <dbReference type="Google" id="ProtNLM"/>
    </source>
</evidence>
<sequence length="109" mass="12208">MFFTSVFYLISFIAHCLITQHMARWEQLFLAHCLSVYTADREREAVLEAGVGGGDGEGLVAVRQFASKQRGLAKPCTQFSTFSNTVGPLIQFYKEGKYSGLCKFSLNNR</sequence>